<protein>
    <recommendedName>
        <fullName evidence="3">Carboxypeptidase regulatory-like domain-containing protein</fullName>
    </recommendedName>
</protein>
<comment type="caution">
    <text evidence="1">The sequence shown here is derived from an EMBL/GenBank/DDBJ whole genome shotgun (WGS) entry which is preliminary data.</text>
</comment>
<reference evidence="1 2" key="1">
    <citation type="submission" date="2021-03" db="EMBL/GenBank/DDBJ databases">
        <title>Genomic Encyclopedia of Type Strains, Phase IV (KMG-IV): sequencing the most valuable type-strain genomes for metagenomic binning, comparative biology and taxonomic classification.</title>
        <authorList>
            <person name="Goeker M."/>
        </authorList>
    </citation>
    <scope>NUCLEOTIDE SEQUENCE [LARGE SCALE GENOMIC DNA]</scope>
    <source>
        <strain evidence="1 2">DSM 6139</strain>
    </source>
</reference>
<dbReference type="Proteomes" id="UP001519271">
    <property type="component" value="Unassembled WGS sequence"/>
</dbReference>
<gene>
    <name evidence="1" type="ORF">J2Z34_001778</name>
</gene>
<evidence type="ECO:0000313" key="2">
    <source>
        <dbReference type="Proteomes" id="UP001519271"/>
    </source>
</evidence>
<organism evidence="1 2">
    <name type="scientific">Youngiibacter multivorans</name>
    <dbReference type="NCBI Taxonomy" id="937251"/>
    <lineage>
        <taxon>Bacteria</taxon>
        <taxon>Bacillati</taxon>
        <taxon>Bacillota</taxon>
        <taxon>Clostridia</taxon>
        <taxon>Eubacteriales</taxon>
        <taxon>Clostridiaceae</taxon>
        <taxon>Youngiibacter</taxon>
    </lineage>
</organism>
<proteinExistence type="predicted"/>
<dbReference type="RefSeq" id="WP_209459495.1">
    <property type="nucleotide sequence ID" value="NZ_JAGGKC010000013.1"/>
</dbReference>
<evidence type="ECO:0000313" key="1">
    <source>
        <dbReference type="EMBL" id="MBP1919289.1"/>
    </source>
</evidence>
<evidence type="ECO:0008006" key="3">
    <source>
        <dbReference type="Google" id="ProtNLM"/>
    </source>
</evidence>
<keyword evidence="2" id="KW-1185">Reference proteome</keyword>
<sequence length="96" mass="10284">MGTVTIGPVSPVSKQGEPDSIPYPDAAFVVRNLATGKKIKAVSDKDGLFQILVPEGRYMLESESGGMQLPFLKPVEVEVIKGSFTEVVVSFDSGIR</sequence>
<accession>A0ABS4G412</accession>
<name>A0ABS4G412_9CLOT</name>
<dbReference type="EMBL" id="JAGGKC010000013">
    <property type="protein sequence ID" value="MBP1919289.1"/>
    <property type="molecule type" value="Genomic_DNA"/>
</dbReference>